<reference evidence="1" key="1">
    <citation type="submission" date="2015-12" db="EMBL/GenBank/DDBJ databases">
        <title>Update maize B73 reference genome by single molecule sequencing technologies.</title>
        <authorList>
            <consortium name="Maize Genome Sequencing Project"/>
            <person name="Ware D."/>
        </authorList>
    </citation>
    <scope>NUCLEOTIDE SEQUENCE [LARGE SCALE GENOMIC DNA]</scope>
    <source>
        <tissue evidence="1">Seedling</tissue>
    </source>
</reference>
<protein>
    <submittedName>
        <fullName evidence="1">CAAX amino terminal protease family protein</fullName>
    </submittedName>
</protein>
<proteinExistence type="predicted"/>
<dbReference type="GO" id="GO:0006508">
    <property type="term" value="P:proteolysis"/>
    <property type="evidence" value="ECO:0007669"/>
    <property type="project" value="UniProtKB-KW"/>
</dbReference>
<organism evidence="1">
    <name type="scientific">Zea mays</name>
    <name type="common">Maize</name>
    <dbReference type="NCBI Taxonomy" id="4577"/>
    <lineage>
        <taxon>Eukaryota</taxon>
        <taxon>Viridiplantae</taxon>
        <taxon>Streptophyta</taxon>
        <taxon>Embryophyta</taxon>
        <taxon>Tracheophyta</taxon>
        <taxon>Spermatophyta</taxon>
        <taxon>Magnoliopsida</taxon>
        <taxon>Liliopsida</taxon>
        <taxon>Poales</taxon>
        <taxon>Poaceae</taxon>
        <taxon>PACMAD clade</taxon>
        <taxon>Panicoideae</taxon>
        <taxon>Andropogonodae</taxon>
        <taxon>Andropogoneae</taxon>
        <taxon>Tripsacinae</taxon>
        <taxon>Zea</taxon>
    </lineage>
</organism>
<dbReference type="EMBL" id="CM007647">
    <property type="protein sequence ID" value="ONM04534.1"/>
    <property type="molecule type" value="Genomic_DNA"/>
</dbReference>
<dbReference type="GO" id="GO:0008233">
    <property type="term" value="F:peptidase activity"/>
    <property type="evidence" value="ECO:0007669"/>
    <property type="project" value="UniProtKB-KW"/>
</dbReference>
<evidence type="ECO:0000313" key="1">
    <source>
        <dbReference type="EMBL" id="ONM04534.1"/>
    </source>
</evidence>
<keyword evidence="1" id="KW-0645">Protease</keyword>
<dbReference type="AlphaFoldDB" id="A0A1D6KNZ9"/>
<sequence length="118" mass="13613">MIMIVTHAAMLLPIWLIYSYVIVNLHLVIMDLICRRVLQVTELLVLCSKGHFHESDYFKLNYGGIGKGVETLLGLQQWFSPTYRRSLFSFVFSMLVRSISLFPVVIYLSDWAKASHDS</sequence>
<accession>A0A1D6KNZ9</accession>
<gene>
    <name evidence="1" type="ORF">ZEAMMB73_Zm00001d032183</name>
</gene>
<keyword evidence="1" id="KW-0378">Hydrolase</keyword>
<name>A0A1D6KNZ9_MAIZE</name>